<proteinExistence type="predicted"/>
<sequence>MLGRRTLWLPKALLARTMSMSDYRNLSEKLMPHLERLERRLKPRLTFMYNRFADRLMGAICFSLAIIVFLPIPFGNMLPSFAIAAFAIGTAERDGYAAIIGWVMAAVSIVVLGVLSKAIIAAIMAFFGTLMGMF</sequence>
<feature type="transmembrane region" description="Helical" evidence="1">
    <location>
        <begin position="97"/>
        <end position="130"/>
    </location>
</feature>
<accession>A0A974P2Q9</accession>
<dbReference type="EMBL" id="CP068570">
    <property type="protein sequence ID" value="QQZ49300.1"/>
    <property type="molecule type" value="Genomic_DNA"/>
</dbReference>
<dbReference type="PANTHER" id="PTHR41795:SF1">
    <property type="entry name" value="EXOPOLYSACCHARIDE SYNTHESIS PROTEIN"/>
    <property type="match status" value="1"/>
</dbReference>
<reference evidence="2" key="1">
    <citation type="submission" date="2021-01" db="EMBL/GenBank/DDBJ databases">
        <title>Genome sequence of Phenylobacterium sp. 20VBR1 isolated from a valley glaceir, Ny-Alesund, Svalbard.</title>
        <authorList>
            <person name="Thomas F.A."/>
            <person name="Krishnan K.P."/>
            <person name="Sinha R.K."/>
        </authorList>
    </citation>
    <scope>NUCLEOTIDE SEQUENCE</scope>
    <source>
        <strain evidence="2">20VBR1</strain>
    </source>
</reference>
<keyword evidence="1" id="KW-1133">Transmembrane helix</keyword>
<evidence type="ECO:0000256" key="1">
    <source>
        <dbReference type="SAM" id="Phobius"/>
    </source>
</evidence>
<keyword evidence="1" id="KW-0472">Membrane</keyword>
<evidence type="ECO:0000313" key="2">
    <source>
        <dbReference type="EMBL" id="QQZ49300.1"/>
    </source>
</evidence>
<dbReference type="AlphaFoldDB" id="A0A974P2Q9"/>
<name>A0A974P2Q9_9CAUL</name>
<protein>
    <submittedName>
        <fullName evidence="2">Exopolysaccharide biosynthesis protein</fullName>
    </submittedName>
</protein>
<dbReference type="InterPro" id="IPR010331">
    <property type="entry name" value="ExoD"/>
</dbReference>
<organism evidence="2">
    <name type="scientific">Phenylobacterium glaciei</name>
    <dbReference type="NCBI Taxonomy" id="2803784"/>
    <lineage>
        <taxon>Bacteria</taxon>
        <taxon>Pseudomonadati</taxon>
        <taxon>Pseudomonadota</taxon>
        <taxon>Alphaproteobacteria</taxon>
        <taxon>Caulobacterales</taxon>
        <taxon>Caulobacteraceae</taxon>
        <taxon>Phenylobacterium</taxon>
    </lineage>
</organism>
<keyword evidence="1" id="KW-0812">Transmembrane</keyword>
<dbReference type="PANTHER" id="PTHR41795">
    <property type="entry name" value="EXOPOLYSACCHARIDE SYNTHESIS PROTEIN"/>
    <property type="match status" value="1"/>
</dbReference>
<gene>
    <name evidence="2" type="ORF">JKL49_19775</name>
</gene>
<dbReference type="Pfam" id="PF06055">
    <property type="entry name" value="ExoD"/>
    <property type="match status" value="1"/>
</dbReference>